<reference evidence="1 2" key="1">
    <citation type="submission" date="2024-07" db="EMBL/GenBank/DDBJ databases">
        <authorList>
            <person name="Kang M."/>
        </authorList>
    </citation>
    <scope>NUCLEOTIDE SEQUENCE [LARGE SCALE GENOMIC DNA]</scope>
    <source>
        <strain evidence="1 2">DFM31</strain>
    </source>
</reference>
<sequence>MLTGRHPQISAQAARQTARGLAIEMGRGAGKAIQIGAPRLEAAMEANLAWPSFDRRWKAPARQFQNTSFPRQRDEGSRIPGADLYAFAREVTGTIQ</sequence>
<proteinExistence type="predicted"/>
<dbReference type="Proteomes" id="UP001553161">
    <property type="component" value="Unassembled WGS sequence"/>
</dbReference>
<accession>A0ABV3L1U6</accession>
<gene>
    <name evidence="1" type="ORF">AB0T83_01590</name>
</gene>
<evidence type="ECO:0000313" key="1">
    <source>
        <dbReference type="EMBL" id="MEV8465473.1"/>
    </source>
</evidence>
<dbReference type="EMBL" id="JBFBVU010000001">
    <property type="protein sequence ID" value="MEV8465473.1"/>
    <property type="molecule type" value="Genomic_DNA"/>
</dbReference>
<name>A0ABV3L1U6_9RHOB</name>
<keyword evidence="2" id="KW-1185">Reference proteome</keyword>
<organism evidence="1 2">
    <name type="scientific">Meridianimarinicoccus marinus</name>
    <dbReference type="NCBI Taxonomy" id="3231483"/>
    <lineage>
        <taxon>Bacteria</taxon>
        <taxon>Pseudomonadati</taxon>
        <taxon>Pseudomonadota</taxon>
        <taxon>Alphaproteobacteria</taxon>
        <taxon>Rhodobacterales</taxon>
        <taxon>Paracoccaceae</taxon>
        <taxon>Meridianimarinicoccus</taxon>
    </lineage>
</organism>
<comment type="caution">
    <text evidence="1">The sequence shown here is derived from an EMBL/GenBank/DDBJ whole genome shotgun (WGS) entry which is preliminary data.</text>
</comment>
<evidence type="ECO:0000313" key="2">
    <source>
        <dbReference type="Proteomes" id="UP001553161"/>
    </source>
</evidence>
<protein>
    <submittedName>
        <fullName evidence="1">Uncharacterized protein</fullName>
    </submittedName>
</protein>
<dbReference type="RefSeq" id="WP_366190963.1">
    <property type="nucleotide sequence ID" value="NZ_JBFBVU010000001.1"/>
</dbReference>